<comment type="caution">
    <text evidence="1">The sequence shown here is derived from an EMBL/GenBank/DDBJ whole genome shotgun (WGS) entry which is preliminary data.</text>
</comment>
<name>A0A645G665_9ZZZZ</name>
<accession>A0A645G665</accession>
<dbReference type="AlphaFoldDB" id="A0A645G665"/>
<reference evidence="1" key="1">
    <citation type="submission" date="2019-08" db="EMBL/GenBank/DDBJ databases">
        <authorList>
            <person name="Kucharzyk K."/>
            <person name="Murdoch R.W."/>
            <person name="Higgins S."/>
            <person name="Loffler F."/>
        </authorList>
    </citation>
    <scope>NUCLEOTIDE SEQUENCE</scope>
</reference>
<sequence>MKRADMRADSIPTICGSGSFLAAAELSEFGGSRMQESPDEHHHAHLSHAALALPPASAPSHTFGTACGLEHRGSAGTARHALHGAAVARADGASRALAGRRH</sequence>
<organism evidence="1">
    <name type="scientific">bioreactor metagenome</name>
    <dbReference type="NCBI Taxonomy" id="1076179"/>
    <lineage>
        <taxon>unclassified sequences</taxon>
        <taxon>metagenomes</taxon>
        <taxon>ecological metagenomes</taxon>
    </lineage>
</organism>
<dbReference type="EMBL" id="VSSQ01067220">
    <property type="protein sequence ID" value="MPN19624.1"/>
    <property type="molecule type" value="Genomic_DNA"/>
</dbReference>
<gene>
    <name evidence="1" type="ORF">SDC9_166996</name>
</gene>
<evidence type="ECO:0000313" key="1">
    <source>
        <dbReference type="EMBL" id="MPN19624.1"/>
    </source>
</evidence>
<protein>
    <submittedName>
        <fullName evidence="1">Uncharacterized protein</fullName>
    </submittedName>
</protein>
<proteinExistence type="predicted"/>